<dbReference type="RefSeq" id="WP_131775626.1">
    <property type="nucleotide sequence ID" value="NZ_BMOB01000001.1"/>
</dbReference>
<organism evidence="1 2">
    <name type="scientific">Legionella impletisoli</name>
    <dbReference type="NCBI Taxonomy" id="343510"/>
    <lineage>
        <taxon>Bacteria</taxon>
        <taxon>Pseudomonadati</taxon>
        <taxon>Pseudomonadota</taxon>
        <taxon>Gammaproteobacteria</taxon>
        <taxon>Legionellales</taxon>
        <taxon>Legionellaceae</taxon>
        <taxon>Legionella</taxon>
    </lineage>
</organism>
<evidence type="ECO:0008006" key="3">
    <source>
        <dbReference type="Google" id="ProtNLM"/>
    </source>
</evidence>
<sequence>MSLYEKNYEWVFSFNPSSIIYIVPLSQDNGNLVTSLSGFNCSNELYPLLQLVSELPNDINDLLESTSNNINYRLYRGDTCIFVCELNPEEQMNKFEGFPFLCFLSTSNTYEAVSAFIKNIKPKPIHITTKPNSHAININKIKKNKFRNELYRIATYLNNNKDTNKDPKISIPKQQVKDISFLKNIVHYYHNITNPNRTALISQGIYSKRKFYILPNMKEKYQKYIASSANFIIDIKKENDTKYSKNHFILAVPSLNSSLYRDKEFLKMIQDYYGVEVKKFYERTIKRSEYVTELKTEDEGILNDFAIFKLSSIISNDLFLFTSLLSILSTENFSPTYRLPNSLNLSHSKYDCLVSLTKQQQLNKVKVNRVYSELVEGWKNKLDNSMINSINNSGNNGIIVSDYPLEWLTLSGVIPLNISHNICRINSSPGDLLIHQICNLHNLIIPPSSLQNVLVIRSFEADDPIKYFLEQAIHSRKNNGMLRFLNINIVDVKSENEFIEALRNFTGKIVIIDCHGNHGGHKKEAWLNVGDDKVNVWNLKADFRIPPIFLLSACSTHPIDGSNTSVANGLISTGAHSVLATLLPISADHSAIFISKFLHWIDFYLAIDKEKHSTFTLWRDIVSDIMRSMYVQDILNYFEIKNLINENQSQDILIKAQINIMYDKNPNWFEIVFRTLAEASGKKYEELVTLFIRECRFSDTMHYSHLGRPDKLIVMN</sequence>
<protein>
    <recommendedName>
        <fullName evidence="3">CHAT domain protein</fullName>
    </recommendedName>
</protein>
<reference evidence="1" key="1">
    <citation type="journal article" date="2014" name="Int. J. Syst. Evol. Microbiol.">
        <title>Complete genome sequence of Corynebacterium casei LMG S-19264T (=DSM 44701T), isolated from a smear-ripened cheese.</title>
        <authorList>
            <consortium name="US DOE Joint Genome Institute (JGI-PGF)"/>
            <person name="Walter F."/>
            <person name="Albersmeier A."/>
            <person name="Kalinowski J."/>
            <person name="Ruckert C."/>
        </authorList>
    </citation>
    <scope>NUCLEOTIDE SEQUENCE</scope>
    <source>
        <strain evidence="1">JCM 13919</strain>
    </source>
</reference>
<name>A0A917N8R2_9GAMM</name>
<evidence type="ECO:0000313" key="2">
    <source>
        <dbReference type="Proteomes" id="UP000630149"/>
    </source>
</evidence>
<dbReference type="AlphaFoldDB" id="A0A917N8R2"/>
<dbReference type="OrthoDB" id="7784388at2"/>
<dbReference type="EMBL" id="BMOB01000001">
    <property type="protein sequence ID" value="GGI78545.1"/>
    <property type="molecule type" value="Genomic_DNA"/>
</dbReference>
<gene>
    <name evidence="1" type="ORF">GCM10007966_04000</name>
</gene>
<reference evidence="1" key="2">
    <citation type="submission" date="2020-09" db="EMBL/GenBank/DDBJ databases">
        <authorList>
            <person name="Sun Q."/>
            <person name="Ohkuma M."/>
        </authorList>
    </citation>
    <scope>NUCLEOTIDE SEQUENCE</scope>
    <source>
        <strain evidence="1">JCM 13919</strain>
    </source>
</reference>
<dbReference type="Proteomes" id="UP000630149">
    <property type="component" value="Unassembled WGS sequence"/>
</dbReference>
<keyword evidence="2" id="KW-1185">Reference proteome</keyword>
<comment type="caution">
    <text evidence="1">The sequence shown here is derived from an EMBL/GenBank/DDBJ whole genome shotgun (WGS) entry which is preliminary data.</text>
</comment>
<proteinExistence type="predicted"/>
<accession>A0A917N8R2</accession>
<evidence type="ECO:0000313" key="1">
    <source>
        <dbReference type="EMBL" id="GGI78545.1"/>
    </source>
</evidence>